<organism evidence="2 3">
    <name type="scientific">Scleroderma citrinum Foug A</name>
    <dbReference type="NCBI Taxonomy" id="1036808"/>
    <lineage>
        <taxon>Eukaryota</taxon>
        <taxon>Fungi</taxon>
        <taxon>Dikarya</taxon>
        <taxon>Basidiomycota</taxon>
        <taxon>Agaricomycotina</taxon>
        <taxon>Agaricomycetes</taxon>
        <taxon>Agaricomycetidae</taxon>
        <taxon>Boletales</taxon>
        <taxon>Sclerodermatineae</taxon>
        <taxon>Sclerodermataceae</taxon>
        <taxon>Scleroderma</taxon>
    </lineage>
</organism>
<reference evidence="2 3" key="1">
    <citation type="submission" date="2014-04" db="EMBL/GenBank/DDBJ databases">
        <authorList>
            <consortium name="DOE Joint Genome Institute"/>
            <person name="Kuo A."/>
            <person name="Kohler A."/>
            <person name="Nagy L.G."/>
            <person name="Floudas D."/>
            <person name="Copeland A."/>
            <person name="Barry K.W."/>
            <person name="Cichocki N."/>
            <person name="Veneault-Fourrey C."/>
            <person name="LaButti K."/>
            <person name="Lindquist E.A."/>
            <person name="Lipzen A."/>
            <person name="Lundell T."/>
            <person name="Morin E."/>
            <person name="Murat C."/>
            <person name="Sun H."/>
            <person name="Tunlid A."/>
            <person name="Henrissat B."/>
            <person name="Grigoriev I.V."/>
            <person name="Hibbett D.S."/>
            <person name="Martin F."/>
            <person name="Nordberg H.P."/>
            <person name="Cantor M.N."/>
            <person name="Hua S.X."/>
        </authorList>
    </citation>
    <scope>NUCLEOTIDE SEQUENCE [LARGE SCALE GENOMIC DNA]</scope>
    <source>
        <strain evidence="2 3">Foug A</strain>
    </source>
</reference>
<dbReference type="Proteomes" id="UP000053989">
    <property type="component" value="Unassembled WGS sequence"/>
</dbReference>
<accession>A0A0C3E4Z1</accession>
<feature type="compositionally biased region" description="Basic and acidic residues" evidence="1">
    <location>
        <begin position="41"/>
        <end position="56"/>
    </location>
</feature>
<dbReference type="EMBL" id="KN822011">
    <property type="protein sequence ID" value="KIM67875.1"/>
    <property type="molecule type" value="Genomic_DNA"/>
</dbReference>
<sequence>MGIAEDGRGLYASTPFRSPLTYKGVERCSTVDIVPRLKPVQKSEEGIISSTHKEHPPGQSHVGQQPDHPKAGIRTPRAAAQFKSPVPHSNAAVKNRASIRLTPTVQMLEHELQLLRRAVKVVDDNDEEVLEQLVKKWTAAGREAAYDLWDLLKDVSEIQSKPSDLSNFWNRNTIAFSDTNWGWDKPADGEGGEHDEDELCVQESNMIVCEGDEPRNTMGTMLRQLRIDPETLGWDDETETFRDGPQ</sequence>
<keyword evidence="3" id="KW-1185">Reference proteome</keyword>
<evidence type="ECO:0000313" key="2">
    <source>
        <dbReference type="EMBL" id="KIM67875.1"/>
    </source>
</evidence>
<reference evidence="3" key="2">
    <citation type="submission" date="2015-01" db="EMBL/GenBank/DDBJ databases">
        <title>Evolutionary Origins and Diversification of the Mycorrhizal Mutualists.</title>
        <authorList>
            <consortium name="DOE Joint Genome Institute"/>
            <consortium name="Mycorrhizal Genomics Consortium"/>
            <person name="Kohler A."/>
            <person name="Kuo A."/>
            <person name="Nagy L.G."/>
            <person name="Floudas D."/>
            <person name="Copeland A."/>
            <person name="Barry K.W."/>
            <person name="Cichocki N."/>
            <person name="Veneault-Fourrey C."/>
            <person name="LaButti K."/>
            <person name="Lindquist E.A."/>
            <person name="Lipzen A."/>
            <person name="Lundell T."/>
            <person name="Morin E."/>
            <person name="Murat C."/>
            <person name="Riley R."/>
            <person name="Ohm R."/>
            <person name="Sun H."/>
            <person name="Tunlid A."/>
            <person name="Henrissat B."/>
            <person name="Grigoriev I.V."/>
            <person name="Hibbett D.S."/>
            <person name="Martin F."/>
        </authorList>
    </citation>
    <scope>NUCLEOTIDE SEQUENCE [LARGE SCALE GENOMIC DNA]</scope>
    <source>
        <strain evidence="3">Foug A</strain>
    </source>
</reference>
<feature type="region of interest" description="Disordered" evidence="1">
    <location>
        <begin position="41"/>
        <end position="72"/>
    </location>
</feature>
<protein>
    <submittedName>
        <fullName evidence="2">Uncharacterized protein</fullName>
    </submittedName>
</protein>
<proteinExistence type="predicted"/>
<name>A0A0C3E4Z1_9AGAM</name>
<dbReference type="OrthoDB" id="27934at2759"/>
<dbReference type="AlphaFoldDB" id="A0A0C3E4Z1"/>
<dbReference type="Gene3D" id="6.10.140.1020">
    <property type="match status" value="1"/>
</dbReference>
<dbReference type="STRING" id="1036808.A0A0C3E4Z1"/>
<evidence type="ECO:0000256" key="1">
    <source>
        <dbReference type="SAM" id="MobiDB-lite"/>
    </source>
</evidence>
<evidence type="ECO:0000313" key="3">
    <source>
        <dbReference type="Proteomes" id="UP000053989"/>
    </source>
</evidence>
<gene>
    <name evidence="2" type="ORF">SCLCIDRAFT_1210007</name>
</gene>
<dbReference type="InParanoid" id="A0A0C3E4Z1"/>
<dbReference type="HOGENOM" id="CLU_082181_0_0_1"/>